<feature type="transmembrane region" description="Helical" evidence="1">
    <location>
        <begin position="188"/>
        <end position="208"/>
    </location>
</feature>
<evidence type="ECO:0000313" key="4">
    <source>
        <dbReference type="Proteomes" id="UP000886749"/>
    </source>
</evidence>
<dbReference type="AlphaFoldDB" id="A0A9D1AI54"/>
<gene>
    <name evidence="3" type="ORF">IAB36_01625</name>
</gene>
<keyword evidence="1" id="KW-1133">Transmembrane helix</keyword>
<organism evidence="3 4">
    <name type="scientific">Candidatus Egerieicola pullicola</name>
    <dbReference type="NCBI Taxonomy" id="2840775"/>
    <lineage>
        <taxon>Bacteria</taxon>
        <taxon>Bacillati</taxon>
        <taxon>Bacillota</taxon>
        <taxon>Clostridia</taxon>
        <taxon>Eubacteriales</taxon>
        <taxon>Oscillospiraceae</taxon>
        <taxon>Oscillospiraceae incertae sedis</taxon>
        <taxon>Candidatus Egerieicola</taxon>
    </lineage>
</organism>
<evidence type="ECO:0000313" key="3">
    <source>
        <dbReference type="EMBL" id="HIR40510.1"/>
    </source>
</evidence>
<feature type="transmembrane region" description="Helical" evidence="1">
    <location>
        <begin position="72"/>
        <end position="92"/>
    </location>
</feature>
<dbReference type="Proteomes" id="UP000886749">
    <property type="component" value="Unassembled WGS sequence"/>
</dbReference>
<keyword evidence="3" id="KW-0645">Protease</keyword>
<dbReference type="GO" id="GO:0080120">
    <property type="term" value="P:CAAX-box protein maturation"/>
    <property type="evidence" value="ECO:0007669"/>
    <property type="project" value="UniProtKB-ARBA"/>
</dbReference>
<feature type="transmembrane region" description="Helical" evidence="1">
    <location>
        <begin position="228"/>
        <end position="248"/>
    </location>
</feature>
<reference evidence="3" key="2">
    <citation type="journal article" date="2021" name="PeerJ">
        <title>Extensive microbial diversity within the chicken gut microbiome revealed by metagenomics and culture.</title>
        <authorList>
            <person name="Gilroy R."/>
            <person name="Ravi A."/>
            <person name="Getino M."/>
            <person name="Pursley I."/>
            <person name="Horton D.L."/>
            <person name="Alikhan N.F."/>
            <person name="Baker D."/>
            <person name="Gharbi K."/>
            <person name="Hall N."/>
            <person name="Watson M."/>
            <person name="Adriaenssens E.M."/>
            <person name="Foster-Nyarko E."/>
            <person name="Jarju S."/>
            <person name="Secka A."/>
            <person name="Antonio M."/>
            <person name="Oren A."/>
            <person name="Chaudhuri R.R."/>
            <person name="La Ragione R."/>
            <person name="Hildebrand F."/>
            <person name="Pallen M.J."/>
        </authorList>
    </citation>
    <scope>NUCLEOTIDE SEQUENCE</scope>
    <source>
        <strain evidence="3">CHK184-25365</strain>
    </source>
</reference>
<name>A0A9D1AI54_9FIRM</name>
<feature type="transmembrane region" description="Helical" evidence="1">
    <location>
        <begin position="255"/>
        <end position="275"/>
    </location>
</feature>
<keyword evidence="1" id="KW-0472">Membrane</keyword>
<feature type="transmembrane region" description="Helical" evidence="1">
    <location>
        <begin position="295"/>
        <end position="318"/>
    </location>
</feature>
<feature type="domain" description="CAAX prenyl protease 2/Lysostaphin resistance protein A-like" evidence="2">
    <location>
        <begin position="158"/>
        <end position="240"/>
    </location>
</feature>
<feature type="transmembrane region" description="Helical" evidence="1">
    <location>
        <begin position="155"/>
        <end position="176"/>
    </location>
</feature>
<reference evidence="3" key="1">
    <citation type="submission" date="2020-10" db="EMBL/GenBank/DDBJ databases">
        <authorList>
            <person name="Gilroy R."/>
        </authorList>
    </citation>
    <scope>NUCLEOTIDE SEQUENCE</scope>
    <source>
        <strain evidence="3">CHK184-25365</strain>
    </source>
</reference>
<comment type="caution">
    <text evidence="3">The sequence shown here is derived from an EMBL/GenBank/DDBJ whole genome shotgun (WGS) entry which is preliminary data.</text>
</comment>
<dbReference type="GO" id="GO:0008237">
    <property type="term" value="F:metallopeptidase activity"/>
    <property type="evidence" value="ECO:0007669"/>
    <property type="project" value="UniProtKB-KW"/>
</dbReference>
<feature type="transmembrane region" description="Helical" evidence="1">
    <location>
        <begin position="113"/>
        <end position="135"/>
    </location>
</feature>
<dbReference type="GO" id="GO:0004175">
    <property type="term" value="F:endopeptidase activity"/>
    <property type="evidence" value="ECO:0007669"/>
    <property type="project" value="UniProtKB-ARBA"/>
</dbReference>
<sequence length="325" mass="36142">MESKEKQKPVTYVSGLGYLPATPKLTERRNLTMRYHLVILSTMLVLGLWLVLLPPFQVLTAHLGFSSWEGELMARMFTLLCAYLPASLILWLCGDRSKGVVGVKKAMGIRYGYALGIGLGMSALARLLTAGGLWLMRVTTPFYYEQETAPQPESLGGFVLELTALVLLPVLLEEFFFRGLVIGRLKEFGELVAVLVSAVLYAILSPTLDQLVFRLFLGLVLGLVRLRSFSVLVPMVVSAGVSLVWLCLDWLSLPFYIAGVLLLLLIGMGSVALWSSKHLRAFQNRDWDTNLTNRAKINLLITNFFFWILVVVGMISLVTQIQIIG</sequence>
<protein>
    <submittedName>
        <fullName evidence="3">CPBP family intramembrane metalloprotease</fullName>
    </submittedName>
</protein>
<evidence type="ECO:0000256" key="1">
    <source>
        <dbReference type="SAM" id="Phobius"/>
    </source>
</evidence>
<keyword evidence="1" id="KW-0812">Transmembrane</keyword>
<dbReference type="InterPro" id="IPR003675">
    <property type="entry name" value="Rce1/LyrA-like_dom"/>
</dbReference>
<evidence type="ECO:0000259" key="2">
    <source>
        <dbReference type="Pfam" id="PF02517"/>
    </source>
</evidence>
<keyword evidence="3" id="KW-0482">Metalloprotease</keyword>
<accession>A0A9D1AI54</accession>
<proteinExistence type="predicted"/>
<feature type="transmembrane region" description="Helical" evidence="1">
    <location>
        <begin position="35"/>
        <end position="52"/>
    </location>
</feature>
<dbReference type="EMBL" id="DVGY01000040">
    <property type="protein sequence ID" value="HIR40510.1"/>
    <property type="molecule type" value="Genomic_DNA"/>
</dbReference>
<keyword evidence="3" id="KW-0378">Hydrolase</keyword>
<dbReference type="Pfam" id="PF02517">
    <property type="entry name" value="Rce1-like"/>
    <property type="match status" value="1"/>
</dbReference>